<keyword evidence="3" id="KW-1185">Reference proteome</keyword>
<dbReference type="AlphaFoldDB" id="A0A3G6J6Y7"/>
<feature type="region of interest" description="Disordered" evidence="1">
    <location>
        <begin position="15"/>
        <end position="48"/>
    </location>
</feature>
<gene>
    <name evidence="2" type="ORF">CCHOA_07445</name>
</gene>
<dbReference type="KEGG" id="ccho:CCHOA_07445"/>
<proteinExistence type="predicted"/>
<feature type="compositionally biased region" description="Basic residues" evidence="1">
    <location>
        <begin position="15"/>
        <end position="25"/>
    </location>
</feature>
<evidence type="ECO:0000313" key="3">
    <source>
        <dbReference type="Proteomes" id="UP000269019"/>
    </source>
</evidence>
<dbReference type="EMBL" id="CP033896">
    <property type="protein sequence ID" value="AZA13881.1"/>
    <property type="molecule type" value="Genomic_DNA"/>
</dbReference>
<evidence type="ECO:0000256" key="1">
    <source>
        <dbReference type="SAM" id="MobiDB-lite"/>
    </source>
</evidence>
<name>A0A3G6J6Y7_9CORY</name>
<organism evidence="2 3">
    <name type="scientific">Corynebacterium choanae</name>
    <dbReference type="NCBI Taxonomy" id="1862358"/>
    <lineage>
        <taxon>Bacteria</taxon>
        <taxon>Bacillati</taxon>
        <taxon>Actinomycetota</taxon>
        <taxon>Actinomycetes</taxon>
        <taxon>Mycobacteriales</taxon>
        <taxon>Corynebacteriaceae</taxon>
        <taxon>Corynebacterium</taxon>
    </lineage>
</organism>
<dbReference type="Proteomes" id="UP000269019">
    <property type="component" value="Chromosome"/>
</dbReference>
<sequence>MMLGSQPATTVKLRAGLKRKRKRHPLSTAGVGHPVHGEDLTMHSDAVG</sequence>
<reference evidence="2 3" key="1">
    <citation type="submission" date="2018-11" db="EMBL/GenBank/DDBJ databases">
        <authorList>
            <person name="Kleinhagauer T."/>
            <person name="Glaeser S.P."/>
            <person name="Spergser J."/>
            <person name="Ruckert C."/>
            <person name="Kaempfer P."/>
            <person name="Busse H.-J."/>
        </authorList>
    </citation>
    <scope>NUCLEOTIDE SEQUENCE [LARGE SCALE GENOMIC DNA]</scope>
    <source>
        <strain evidence="2 3">200CH</strain>
    </source>
</reference>
<protein>
    <submittedName>
        <fullName evidence="2">Uncharacterized protein</fullName>
    </submittedName>
</protein>
<evidence type="ECO:0000313" key="2">
    <source>
        <dbReference type="EMBL" id="AZA13881.1"/>
    </source>
</evidence>
<accession>A0A3G6J6Y7</accession>